<gene>
    <name evidence="1" type="ORF">ACFFLS_07165</name>
</gene>
<accession>A0ABV6BPD2</accession>
<dbReference type="Proteomes" id="UP001589734">
    <property type="component" value="Unassembled WGS sequence"/>
</dbReference>
<protein>
    <recommendedName>
        <fullName evidence="3">Lipoprotein</fullName>
    </recommendedName>
</protein>
<evidence type="ECO:0000313" key="1">
    <source>
        <dbReference type="EMBL" id="MFC0076813.1"/>
    </source>
</evidence>
<dbReference type="PROSITE" id="PS51257">
    <property type="entry name" value="PROKAR_LIPOPROTEIN"/>
    <property type="match status" value="1"/>
</dbReference>
<evidence type="ECO:0008006" key="3">
    <source>
        <dbReference type="Google" id="ProtNLM"/>
    </source>
</evidence>
<name>A0ABV6BPD2_9FLAO</name>
<organism evidence="1 2">
    <name type="scientific">Flavobacterium procerum</name>
    <dbReference type="NCBI Taxonomy" id="1455569"/>
    <lineage>
        <taxon>Bacteria</taxon>
        <taxon>Pseudomonadati</taxon>
        <taxon>Bacteroidota</taxon>
        <taxon>Flavobacteriia</taxon>
        <taxon>Flavobacteriales</taxon>
        <taxon>Flavobacteriaceae</taxon>
        <taxon>Flavobacterium</taxon>
    </lineage>
</organism>
<sequence length="222" mass="26520">MKKILLILLVSVVSCTKNDRINHYINQNLSELELLDNGFYKYQRIVYEGIIDDEKDYNLSSEPTVASKFNQVTIDVFSNVRPRKVNGIPKGPITIFKDTPENDIKGKIITYFFRNKKLFYKSIMTNPKNINAPKELFKTKEDIKKYYSDLKINYREVPLERLRNHYDSIGLRVRFIINNYESYFYLSDIDEMVTYYLKEKTGNEDQLVWDFYNENSLYKFLE</sequence>
<evidence type="ECO:0000313" key="2">
    <source>
        <dbReference type="Proteomes" id="UP001589734"/>
    </source>
</evidence>
<keyword evidence="2" id="KW-1185">Reference proteome</keyword>
<comment type="caution">
    <text evidence="1">The sequence shown here is derived from an EMBL/GenBank/DDBJ whole genome shotgun (WGS) entry which is preliminary data.</text>
</comment>
<dbReference type="RefSeq" id="WP_379685851.1">
    <property type="nucleotide sequence ID" value="NZ_JBHLYW010000007.1"/>
</dbReference>
<reference evidence="1 2" key="1">
    <citation type="submission" date="2024-09" db="EMBL/GenBank/DDBJ databases">
        <authorList>
            <person name="Sun Q."/>
            <person name="Mori K."/>
        </authorList>
    </citation>
    <scope>NUCLEOTIDE SEQUENCE [LARGE SCALE GENOMIC DNA]</scope>
    <source>
        <strain evidence="1 2">CGMCC 1.12926</strain>
    </source>
</reference>
<proteinExistence type="predicted"/>
<dbReference type="EMBL" id="JBHLYW010000007">
    <property type="protein sequence ID" value="MFC0076813.1"/>
    <property type="molecule type" value="Genomic_DNA"/>
</dbReference>